<reference evidence="5 6" key="1">
    <citation type="submission" date="2018-01" db="EMBL/GenBank/DDBJ databases">
        <title>Denitrification phenotypes of diverse strains of Pseudomonas stutzeri.</title>
        <authorList>
            <person name="Milligan D.A."/>
            <person name="Bergaust L."/>
            <person name="Bakken L.R."/>
            <person name="Frostegard A."/>
        </authorList>
    </citation>
    <scope>NUCLEOTIDE SEQUENCE [LARGE SCALE GENOMIC DNA]</scope>
    <source>
        <strain evidence="5 6">24a75</strain>
    </source>
</reference>
<dbReference type="SUPFAM" id="SSF51905">
    <property type="entry name" value="FAD/NAD(P)-binding domain"/>
    <property type="match status" value="1"/>
</dbReference>
<sequence>MYPHIHTINSDTRLPTHIDVAIIGGGIIGVCTAYFLAARGISVAVLEKGRLAAEQSSRNWGWCRTLGRDLAEIPLAMASLKIWDDWRTTLGEDTGFQRSGILYVCENARQQAEQAQWLRAAGAHGVVARELDPAQLRQALPQAGRHAWLGALHAPEDGRAEPHMATAAIACAAQRLGARFHERCAVRGLLREAGRVSGVVTEHGELRCASVVLAGGAWSSLFCRNLGIRLPQLKVIASVLRTAPMPGGPELAVGAHDFAFRKRRDGGYTIAQRSANIAPITPDSFRYLADFLPALGRQYRELRVRLGRQFIDEWRLPAHWSPDQPSPFEALRVLDPQPDLAILAEARRALCRHFPFFEGLQVSQAWAGAMDATPDALPVIGPVAELPGLFLSTGYSGHGFGIAPGAGALMADLLSGQVPAVDPRPFRFERLQAAHP</sequence>
<gene>
    <name evidence="5" type="ORF">CXK94_04365</name>
</gene>
<name>A0A2N8T6S3_STUST</name>
<dbReference type="RefSeq" id="WP_102893434.1">
    <property type="nucleotide sequence ID" value="NZ_JAMOHU010000001.1"/>
</dbReference>
<accession>A0A2N8T6S3</accession>
<evidence type="ECO:0000256" key="1">
    <source>
        <dbReference type="ARBA" id="ARBA00009410"/>
    </source>
</evidence>
<dbReference type="Gene3D" id="3.50.50.60">
    <property type="entry name" value="FAD/NAD(P)-binding domain"/>
    <property type="match status" value="2"/>
</dbReference>
<proteinExistence type="inferred from homology"/>
<dbReference type="PANTHER" id="PTHR13847:SF280">
    <property type="entry name" value="D-AMINO ACID DEHYDROGENASE"/>
    <property type="match status" value="1"/>
</dbReference>
<keyword evidence="2" id="KW-0560">Oxidoreductase</keyword>
<dbReference type="Proteomes" id="UP000236023">
    <property type="component" value="Unassembled WGS sequence"/>
</dbReference>
<dbReference type="PANTHER" id="PTHR13847">
    <property type="entry name" value="SARCOSINE DEHYDROGENASE-RELATED"/>
    <property type="match status" value="1"/>
</dbReference>
<dbReference type="InterPro" id="IPR006076">
    <property type="entry name" value="FAD-dep_OxRdtase"/>
</dbReference>
<feature type="domain" description="FAD dependent oxidoreductase" evidence="4">
    <location>
        <begin position="19"/>
        <end position="413"/>
    </location>
</feature>
<dbReference type="AlphaFoldDB" id="A0A2N8T6S3"/>
<comment type="similarity">
    <text evidence="1">Belongs to the DadA oxidoreductase family.</text>
</comment>
<keyword evidence="3" id="KW-0812">Transmembrane</keyword>
<dbReference type="Pfam" id="PF01266">
    <property type="entry name" value="DAO"/>
    <property type="match status" value="1"/>
</dbReference>
<keyword evidence="3" id="KW-1133">Transmembrane helix</keyword>
<dbReference type="GO" id="GO:0008718">
    <property type="term" value="F:D-amino-acid dehydrogenase activity"/>
    <property type="evidence" value="ECO:0007669"/>
    <property type="project" value="TreeGrafter"/>
</dbReference>
<dbReference type="GO" id="GO:0055130">
    <property type="term" value="P:D-alanine catabolic process"/>
    <property type="evidence" value="ECO:0007669"/>
    <property type="project" value="TreeGrafter"/>
</dbReference>
<evidence type="ECO:0000259" key="4">
    <source>
        <dbReference type="Pfam" id="PF01266"/>
    </source>
</evidence>
<organism evidence="5 6">
    <name type="scientific">Stutzerimonas stutzeri</name>
    <name type="common">Pseudomonas stutzeri</name>
    <dbReference type="NCBI Taxonomy" id="316"/>
    <lineage>
        <taxon>Bacteria</taxon>
        <taxon>Pseudomonadati</taxon>
        <taxon>Pseudomonadota</taxon>
        <taxon>Gammaproteobacteria</taxon>
        <taxon>Pseudomonadales</taxon>
        <taxon>Pseudomonadaceae</taxon>
        <taxon>Stutzerimonas</taxon>
    </lineage>
</organism>
<dbReference type="GO" id="GO:0005737">
    <property type="term" value="C:cytoplasm"/>
    <property type="evidence" value="ECO:0007669"/>
    <property type="project" value="TreeGrafter"/>
</dbReference>
<dbReference type="InterPro" id="IPR036188">
    <property type="entry name" value="FAD/NAD-bd_sf"/>
</dbReference>
<dbReference type="GO" id="GO:0005886">
    <property type="term" value="C:plasma membrane"/>
    <property type="evidence" value="ECO:0007669"/>
    <property type="project" value="TreeGrafter"/>
</dbReference>
<evidence type="ECO:0000256" key="2">
    <source>
        <dbReference type="ARBA" id="ARBA00023002"/>
    </source>
</evidence>
<evidence type="ECO:0000313" key="5">
    <source>
        <dbReference type="EMBL" id="PNG10454.1"/>
    </source>
</evidence>
<evidence type="ECO:0000313" key="6">
    <source>
        <dbReference type="Proteomes" id="UP000236023"/>
    </source>
</evidence>
<keyword evidence="3" id="KW-0472">Membrane</keyword>
<dbReference type="EMBL" id="POUT01000002">
    <property type="protein sequence ID" value="PNG10454.1"/>
    <property type="molecule type" value="Genomic_DNA"/>
</dbReference>
<dbReference type="Gene3D" id="3.30.9.10">
    <property type="entry name" value="D-Amino Acid Oxidase, subunit A, domain 2"/>
    <property type="match status" value="1"/>
</dbReference>
<protein>
    <submittedName>
        <fullName evidence="5">D-amino-acid oxidase</fullName>
    </submittedName>
</protein>
<feature type="transmembrane region" description="Helical" evidence="3">
    <location>
        <begin position="20"/>
        <end position="41"/>
    </location>
</feature>
<evidence type="ECO:0000256" key="3">
    <source>
        <dbReference type="SAM" id="Phobius"/>
    </source>
</evidence>
<comment type="caution">
    <text evidence="5">The sequence shown here is derived from an EMBL/GenBank/DDBJ whole genome shotgun (WGS) entry which is preliminary data.</text>
</comment>